<name>A0ABR3I6F0_LOXSC</name>
<dbReference type="EMBL" id="JBEUOH010000007">
    <property type="protein sequence ID" value="KAL0891848.1"/>
    <property type="molecule type" value="Genomic_DNA"/>
</dbReference>
<dbReference type="PANTHER" id="PTHR47160">
    <property type="entry name" value="PUTATIVE-RELATED"/>
    <property type="match status" value="1"/>
</dbReference>
<evidence type="ECO:0000256" key="2">
    <source>
        <dbReference type="ARBA" id="ARBA00022771"/>
    </source>
</evidence>
<feature type="domain" description="MULE transposase" evidence="5">
    <location>
        <begin position="177"/>
        <end position="274"/>
    </location>
</feature>
<evidence type="ECO:0000313" key="7">
    <source>
        <dbReference type="Proteomes" id="UP001549920"/>
    </source>
</evidence>
<sequence>MDNNRDHDLRYVDSKRGGKVLLYNGFQFYKKQQNKDGSIMWRCIKAPNCFGSVRVYNDVVLKESSHKCNPSEIENVVKEALHRLKDRVKSVQCEPIPTLYQETLLSLQDQGINLTSLYSARNKTYGVKKTTFKTGVEVEVPDAYNDFLLFDYQQDETRIIGFATQEGRQRMATCQVFYADGTFKCCIKPFYQLYVIHGDMGDDYENTNIIPLVYVLLMSKTENTYTTMFRLIKAQIPNWNPIKIVIDFERAVIKSIQTVLPTTEIKGCYFHFSQALVKRAKKLKLTKKRNQLKHLALCLALPLLPENFIDDAYLYIMEDCPTENNVTKFNDYLVKTWLEGGKFPAHIWNVCGQKNRTTNAVESWHATLNRFIPNKKVNMLQILHILKRDALLQNARILQQQNGASTSSSVNDKKYDNIINSAIQDLLDRKIVLGHCLEKLAPFIYFKV</sequence>
<organism evidence="6 7">
    <name type="scientific">Loxostege sticticalis</name>
    <name type="common">Beet webworm moth</name>
    <dbReference type="NCBI Taxonomy" id="481309"/>
    <lineage>
        <taxon>Eukaryota</taxon>
        <taxon>Metazoa</taxon>
        <taxon>Ecdysozoa</taxon>
        <taxon>Arthropoda</taxon>
        <taxon>Hexapoda</taxon>
        <taxon>Insecta</taxon>
        <taxon>Pterygota</taxon>
        <taxon>Neoptera</taxon>
        <taxon>Endopterygota</taxon>
        <taxon>Lepidoptera</taxon>
        <taxon>Glossata</taxon>
        <taxon>Ditrysia</taxon>
        <taxon>Pyraloidea</taxon>
        <taxon>Crambidae</taxon>
        <taxon>Pyraustinae</taxon>
        <taxon>Loxostege</taxon>
    </lineage>
</organism>
<dbReference type="Gene3D" id="2.20.25.240">
    <property type="match status" value="1"/>
</dbReference>
<comment type="caution">
    <text evidence="6">The sequence shown here is derived from an EMBL/GenBank/DDBJ whole genome shotgun (WGS) entry which is preliminary data.</text>
</comment>
<keyword evidence="2" id="KW-0863">Zinc-finger</keyword>
<keyword evidence="7" id="KW-1185">Reference proteome</keyword>
<dbReference type="InterPro" id="IPR018289">
    <property type="entry name" value="MULE_transposase_dom"/>
</dbReference>
<proteinExistence type="predicted"/>
<dbReference type="Pfam" id="PF04500">
    <property type="entry name" value="FLYWCH"/>
    <property type="match status" value="1"/>
</dbReference>
<keyword evidence="1" id="KW-0479">Metal-binding</keyword>
<evidence type="ECO:0000313" key="6">
    <source>
        <dbReference type="EMBL" id="KAL0891848.1"/>
    </source>
</evidence>
<evidence type="ECO:0000256" key="3">
    <source>
        <dbReference type="ARBA" id="ARBA00022833"/>
    </source>
</evidence>
<dbReference type="Proteomes" id="UP001549920">
    <property type="component" value="Unassembled WGS sequence"/>
</dbReference>
<gene>
    <name evidence="6" type="ORF">ABMA27_015107</name>
</gene>
<dbReference type="InterPro" id="IPR007588">
    <property type="entry name" value="Znf_FLYWCH"/>
</dbReference>
<feature type="domain" description="FLYWCH-type" evidence="4">
    <location>
        <begin position="11"/>
        <end position="53"/>
    </location>
</feature>
<evidence type="ECO:0000256" key="1">
    <source>
        <dbReference type="ARBA" id="ARBA00022723"/>
    </source>
</evidence>
<dbReference type="Pfam" id="PF10551">
    <property type="entry name" value="MULE"/>
    <property type="match status" value="1"/>
</dbReference>
<protein>
    <recommendedName>
        <fullName evidence="8">MULE transposase domain-containing protein</fullName>
    </recommendedName>
</protein>
<evidence type="ECO:0000259" key="5">
    <source>
        <dbReference type="Pfam" id="PF10551"/>
    </source>
</evidence>
<keyword evidence="3" id="KW-0862">Zinc</keyword>
<evidence type="ECO:0000259" key="4">
    <source>
        <dbReference type="Pfam" id="PF04500"/>
    </source>
</evidence>
<evidence type="ECO:0008006" key="8">
    <source>
        <dbReference type="Google" id="ProtNLM"/>
    </source>
</evidence>
<reference evidence="6 7" key="1">
    <citation type="submission" date="2024-06" db="EMBL/GenBank/DDBJ databases">
        <title>A chromosome-level genome assembly of beet webworm, Loxostege sticticalis.</title>
        <authorList>
            <person name="Zhang Y."/>
        </authorList>
    </citation>
    <scope>NUCLEOTIDE SEQUENCE [LARGE SCALE GENOMIC DNA]</scope>
    <source>
        <strain evidence="6">AQ026</strain>
        <tissue evidence="6">Whole body</tissue>
    </source>
</reference>
<dbReference type="PANTHER" id="PTHR47160:SF8">
    <property type="entry name" value="MULE TRANSPOSASE DOMAIN-CONTAINING PROTEIN"/>
    <property type="match status" value="1"/>
</dbReference>
<accession>A0ABR3I6F0</accession>